<feature type="transmembrane region" description="Helical" evidence="1">
    <location>
        <begin position="434"/>
        <end position="455"/>
    </location>
</feature>
<feature type="transmembrane region" description="Helical" evidence="1">
    <location>
        <begin position="21"/>
        <end position="42"/>
    </location>
</feature>
<feature type="transmembrane region" description="Helical" evidence="1">
    <location>
        <begin position="244"/>
        <end position="265"/>
    </location>
</feature>
<protein>
    <recommendedName>
        <fullName evidence="4">Transmembrane protein</fullName>
    </recommendedName>
</protein>
<feature type="transmembrane region" description="Helical" evidence="1">
    <location>
        <begin position="204"/>
        <end position="237"/>
    </location>
</feature>
<keyword evidence="1" id="KW-0472">Membrane</keyword>
<evidence type="ECO:0008006" key="4">
    <source>
        <dbReference type="Google" id="ProtNLM"/>
    </source>
</evidence>
<feature type="transmembrane region" description="Helical" evidence="1">
    <location>
        <begin position="171"/>
        <end position="192"/>
    </location>
</feature>
<evidence type="ECO:0000313" key="2">
    <source>
        <dbReference type="EMBL" id="KRL46001.1"/>
    </source>
</evidence>
<sequence length="500" mass="56327">MNNLSKILKSWCSKFAKRVSPAMFATILVAIISGIILFIPPIKGLGDNGDFYNVLLTNGLYRLPMHYNQLSDYVINKFGILHYYNENHFYTFTSQMISVKLAMFLNKLFYSRTVFDIRFMGLVHYGFYLGGIYLLTKSLVHPFRKVGSYVIAFLVVLILGDSAYTLFFNSFYAEAGMFVLIIYIMAAIMSLARDVYAKNWPMVWLFFVASILLVTSSQANASLTISLVIMAIGLVFLPGFKARRLAVAFGALTIFLAGVGIYFSANEEAVNANKLQAFSQGVLLENTKDPTEDIDRGGVDGQYSLIRGKNYYTDSYTAIKPSGAYTKKHLLKKINVGWTVHYYATHLKQFNNLLDVAATDIPNLQMKNVGDFSRNSGHKPRAQTRYFTLYSATLGAFYPGKYAFDLLIMIGAIGAYAVGFYLDNKRNHYYGIVRFFLVVGLMLALVYIPIYAVITGGEFNLAQRLFMAVTSLNLTILLFVSDIINHTLWHTTPEEDDDEE</sequence>
<gene>
    <name evidence="2" type="ORF">FD29_GL001762</name>
</gene>
<feature type="transmembrane region" description="Helical" evidence="1">
    <location>
        <begin position="146"/>
        <end position="164"/>
    </location>
</feature>
<dbReference type="AlphaFoldDB" id="A0A0R1QNL8"/>
<dbReference type="PATRIC" id="fig|1423770.3.peg.1809"/>
<keyword evidence="1" id="KW-1133">Transmembrane helix</keyword>
<dbReference type="Proteomes" id="UP000050872">
    <property type="component" value="Unassembled WGS sequence"/>
</dbReference>
<feature type="transmembrane region" description="Helical" evidence="1">
    <location>
        <begin position="122"/>
        <end position="140"/>
    </location>
</feature>
<evidence type="ECO:0000256" key="1">
    <source>
        <dbReference type="SAM" id="Phobius"/>
    </source>
</evidence>
<accession>A0A0R1QNL8</accession>
<keyword evidence="1" id="KW-0812">Transmembrane</keyword>
<keyword evidence="3" id="KW-1185">Reference proteome</keyword>
<organism evidence="2 3">
    <name type="scientific">Companilactobacillus mindensis DSM 14500</name>
    <dbReference type="NCBI Taxonomy" id="1423770"/>
    <lineage>
        <taxon>Bacteria</taxon>
        <taxon>Bacillati</taxon>
        <taxon>Bacillota</taxon>
        <taxon>Bacilli</taxon>
        <taxon>Lactobacillales</taxon>
        <taxon>Lactobacillaceae</taxon>
        <taxon>Companilactobacillus</taxon>
    </lineage>
</organism>
<dbReference type="STRING" id="1423770.FD29_GL001762"/>
<proteinExistence type="predicted"/>
<reference evidence="2 3" key="1">
    <citation type="journal article" date="2015" name="Genome Announc.">
        <title>Expanding the biotechnology potential of lactobacilli through comparative genomics of 213 strains and associated genera.</title>
        <authorList>
            <person name="Sun Z."/>
            <person name="Harris H.M."/>
            <person name="McCann A."/>
            <person name="Guo C."/>
            <person name="Argimon S."/>
            <person name="Zhang W."/>
            <person name="Yang X."/>
            <person name="Jeffery I.B."/>
            <person name="Cooney J.C."/>
            <person name="Kagawa T.F."/>
            <person name="Liu W."/>
            <person name="Song Y."/>
            <person name="Salvetti E."/>
            <person name="Wrobel A."/>
            <person name="Rasinkangas P."/>
            <person name="Parkhill J."/>
            <person name="Rea M.C."/>
            <person name="O'Sullivan O."/>
            <person name="Ritari J."/>
            <person name="Douillard F.P."/>
            <person name="Paul Ross R."/>
            <person name="Yang R."/>
            <person name="Briner A.E."/>
            <person name="Felis G.E."/>
            <person name="de Vos W.M."/>
            <person name="Barrangou R."/>
            <person name="Klaenhammer T.R."/>
            <person name="Caufield P.W."/>
            <person name="Cui Y."/>
            <person name="Zhang H."/>
            <person name="O'Toole P.W."/>
        </authorList>
    </citation>
    <scope>NUCLEOTIDE SEQUENCE [LARGE SCALE GENOMIC DNA]</scope>
    <source>
        <strain evidence="2 3">DSM 14500</strain>
    </source>
</reference>
<comment type="caution">
    <text evidence="2">The sequence shown here is derived from an EMBL/GenBank/DDBJ whole genome shotgun (WGS) entry which is preliminary data.</text>
</comment>
<feature type="transmembrane region" description="Helical" evidence="1">
    <location>
        <begin position="402"/>
        <end position="422"/>
    </location>
</feature>
<name>A0A0R1QNL8_9LACO</name>
<evidence type="ECO:0000313" key="3">
    <source>
        <dbReference type="Proteomes" id="UP000050872"/>
    </source>
</evidence>
<feature type="transmembrane region" description="Helical" evidence="1">
    <location>
        <begin position="89"/>
        <end position="110"/>
    </location>
</feature>
<dbReference type="EMBL" id="AZEZ01000003">
    <property type="protein sequence ID" value="KRL46001.1"/>
    <property type="molecule type" value="Genomic_DNA"/>
</dbReference>